<dbReference type="KEGG" id="cpas:Clopa_2819"/>
<dbReference type="Proteomes" id="UP000013523">
    <property type="component" value="Chromosome"/>
</dbReference>
<dbReference type="EMBL" id="CP003261">
    <property type="protein sequence ID" value="AGK97657.1"/>
    <property type="molecule type" value="Genomic_DNA"/>
</dbReference>
<reference evidence="1 2" key="1">
    <citation type="submission" date="2012-01" db="EMBL/GenBank/DDBJ databases">
        <title>Complete sequence of chromosome of Clostridium pasteurianum BC1.</title>
        <authorList>
            <consortium name="US DOE Joint Genome Institute"/>
            <person name="Lucas S."/>
            <person name="Han J."/>
            <person name="Lapidus A."/>
            <person name="Cheng J.-F."/>
            <person name="Goodwin L."/>
            <person name="Pitluck S."/>
            <person name="Peters L."/>
            <person name="Mikhailova N."/>
            <person name="Teshima H."/>
            <person name="Detter J.C."/>
            <person name="Han C."/>
            <person name="Tapia R."/>
            <person name="Land M."/>
            <person name="Hauser L."/>
            <person name="Kyrpides N."/>
            <person name="Ivanova N."/>
            <person name="Pagani I."/>
            <person name="Dunn J."/>
            <person name="Taghavi S."/>
            <person name="Francis A."/>
            <person name="van der Lelie D."/>
            <person name="Woyke T."/>
        </authorList>
    </citation>
    <scope>NUCLEOTIDE SEQUENCE [LARGE SCALE GENOMIC DNA]</scope>
    <source>
        <strain evidence="1 2">BC1</strain>
    </source>
</reference>
<gene>
    <name evidence="1" type="ORF">Clopa_2819</name>
</gene>
<accession>R4K3F1</accession>
<dbReference type="RefSeq" id="WP_015615951.1">
    <property type="nucleotide sequence ID" value="NC_021182.1"/>
</dbReference>
<dbReference type="PATRIC" id="fig|86416.3.peg.2804"/>
<name>R4K3F1_CLOPA</name>
<protein>
    <submittedName>
        <fullName evidence="1">Uncharacterized protein</fullName>
    </submittedName>
</protein>
<evidence type="ECO:0000313" key="1">
    <source>
        <dbReference type="EMBL" id="AGK97657.1"/>
    </source>
</evidence>
<proteinExistence type="predicted"/>
<organism evidence="1 2">
    <name type="scientific">Clostridium pasteurianum BC1</name>
    <dbReference type="NCBI Taxonomy" id="86416"/>
    <lineage>
        <taxon>Bacteria</taxon>
        <taxon>Bacillati</taxon>
        <taxon>Bacillota</taxon>
        <taxon>Clostridia</taxon>
        <taxon>Eubacteriales</taxon>
        <taxon>Clostridiaceae</taxon>
        <taxon>Clostridium</taxon>
    </lineage>
</organism>
<keyword evidence="2" id="KW-1185">Reference proteome</keyword>
<sequence>MSAKELFNYYYKLQSKEMREDIESYKKLAMKNKRVAIKVIFKNGQWLRVYQKLDGSVEWY</sequence>
<dbReference type="STRING" id="86416.Clopa_2819"/>
<dbReference type="OrthoDB" id="1925217at2"/>
<dbReference type="AlphaFoldDB" id="R4K3F1"/>
<dbReference type="HOGENOM" id="CLU_2933195_0_0_9"/>
<evidence type="ECO:0000313" key="2">
    <source>
        <dbReference type="Proteomes" id="UP000013523"/>
    </source>
</evidence>